<keyword evidence="4" id="KW-0175">Coiled coil</keyword>
<dbReference type="InterPro" id="IPR017871">
    <property type="entry name" value="ABC_transporter-like_CS"/>
</dbReference>
<evidence type="ECO:0000256" key="1">
    <source>
        <dbReference type="ARBA" id="ARBA00022737"/>
    </source>
</evidence>
<dbReference type="CDD" id="cd03221">
    <property type="entry name" value="ABCF_EF-3"/>
    <property type="match status" value="2"/>
</dbReference>
<evidence type="ECO:0000313" key="6">
    <source>
        <dbReference type="EMBL" id="CCB89145.1"/>
    </source>
</evidence>
<keyword evidence="7" id="KW-1185">Reference proteome</keyword>
<dbReference type="PROSITE" id="PS00211">
    <property type="entry name" value="ABC_TRANSPORTER_1"/>
    <property type="match status" value="2"/>
</dbReference>
<dbReference type="InterPro" id="IPR032781">
    <property type="entry name" value="ABC_tran_Xtn"/>
</dbReference>
<organism evidence="6 7">
    <name type="scientific">Simkania negevensis (strain ATCC VR-1471 / DSM 27360 / Z)</name>
    <dbReference type="NCBI Taxonomy" id="331113"/>
    <lineage>
        <taxon>Bacteria</taxon>
        <taxon>Pseudomonadati</taxon>
        <taxon>Chlamydiota</taxon>
        <taxon>Chlamydiia</taxon>
        <taxon>Parachlamydiales</taxon>
        <taxon>Simkaniaceae</taxon>
        <taxon>Simkania</taxon>
    </lineage>
</organism>
<name>F8L8L0_SIMNZ</name>
<evidence type="ECO:0000256" key="3">
    <source>
        <dbReference type="ARBA" id="ARBA00022840"/>
    </source>
</evidence>
<dbReference type="EMBL" id="FR872582">
    <property type="protein sequence ID" value="CCB89145.1"/>
    <property type="molecule type" value="Genomic_DNA"/>
</dbReference>
<dbReference type="Pfam" id="PF00005">
    <property type="entry name" value="ABC_tran"/>
    <property type="match status" value="2"/>
</dbReference>
<accession>F8L8L0</accession>
<keyword evidence="3 6" id="KW-0067">ATP-binding</keyword>
<dbReference type="eggNOG" id="COG0488">
    <property type="taxonomic scope" value="Bacteria"/>
</dbReference>
<dbReference type="STRING" id="331113.SNE_A12680"/>
<evidence type="ECO:0000259" key="5">
    <source>
        <dbReference type="PROSITE" id="PS50893"/>
    </source>
</evidence>
<evidence type="ECO:0000256" key="4">
    <source>
        <dbReference type="SAM" id="Coils"/>
    </source>
</evidence>
<dbReference type="SMART" id="SM00382">
    <property type="entry name" value="AAA"/>
    <property type="match status" value="2"/>
</dbReference>
<feature type="domain" description="ABC transporter" evidence="5">
    <location>
        <begin position="6"/>
        <end position="250"/>
    </location>
</feature>
<dbReference type="OrthoDB" id="9760950at2"/>
<dbReference type="FunFam" id="3.40.50.300:FF:000011">
    <property type="entry name" value="Putative ABC transporter ATP-binding component"/>
    <property type="match status" value="1"/>
</dbReference>
<gene>
    <name evidence="6" type="primary">ydiF</name>
    <name evidence="6" type="ordered locus">SNE_A12680</name>
</gene>
<evidence type="ECO:0000256" key="2">
    <source>
        <dbReference type="ARBA" id="ARBA00022741"/>
    </source>
</evidence>
<dbReference type="RefSeq" id="WP_013943612.1">
    <property type="nucleotide sequence ID" value="NC_015713.1"/>
</dbReference>
<dbReference type="PANTHER" id="PTHR19211:SF14">
    <property type="entry name" value="ATP-BINDING CASSETTE SUB-FAMILY F MEMBER 1"/>
    <property type="match status" value="1"/>
</dbReference>
<dbReference type="Proteomes" id="UP000000496">
    <property type="component" value="Chromosome gsn.131"/>
</dbReference>
<feature type="domain" description="ABC transporter" evidence="5">
    <location>
        <begin position="342"/>
        <end position="530"/>
    </location>
</feature>
<proteinExistence type="predicted"/>
<feature type="coiled-coil region" evidence="4">
    <location>
        <begin position="239"/>
        <end position="316"/>
    </location>
</feature>
<dbReference type="Gene3D" id="3.40.50.300">
    <property type="entry name" value="P-loop containing nucleotide triphosphate hydrolases"/>
    <property type="match status" value="2"/>
</dbReference>
<dbReference type="InterPro" id="IPR003439">
    <property type="entry name" value="ABC_transporter-like_ATP-bd"/>
</dbReference>
<dbReference type="PROSITE" id="PS50893">
    <property type="entry name" value="ABC_TRANSPORTER_2"/>
    <property type="match status" value="2"/>
</dbReference>
<dbReference type="InterPro" id="IPR003593">
    <property type="entry name" value="AAA+_ATPase"/>
</dbReference>
<dbReference type="InterPro" id="IPR050611">
    <property type="entry name" value="ABCF"/>
</dbReference>
<reference evidence="6 7" key="2">
    <citation type="journal article" date="2011" name="Mol. Biol. Evol.">
        <title>Unity in variety--the pan-genome of the Chlamydiae.</title>
        <authorList>
            <person name="Collingro A."/>
            <person name="Tischler P."/>
            <person name="Weinmaier T."/>
            <person name="Penz T."/>
            <person name="Heinz E."/>
            <person name="Brunham R.C."/>
            <person name="Read T.D."/>
            <person name="Bavoil P.M."/>
            <person name="Sachse K."/>
            <person name="Kahane S."/>
            <person name="Friedman M.G."/>
            <person name="Rattei T."/>
            <person name="Myers G.S."/>
            <person name="Horn M."/>
        </authorList>
    </citation>
    <scope>NUCLEOTIDE SEQUENCE [LARGE SCALE GENOMIC DNA]</scope>
    <source>
        <strain evidence="7">ATCC VR-1471 / Z</strain>
    </source>
</reference>
<dbReference type="NCBIfam" id="NF000355">
    <property type="entry name" value="ribo_prot_ABC_F"/>
    <property type="match status" value="1"/>
</dbReference>
<reference key="1">
    <citation type="journal article" date="2011" name="Mol. Biol. Evol.">
        <title>Unity in variety -- the pan-genome of the Chlamydiae.</title>
        <authorList>
            <person name="Collingro A."/>
            <person name="Tischler P."/>
            <person name="Weinmaier T."/>
            <person name="Penz T."/>
            <person name="Heinz E."/>
            <person name="Brunham R.C."/>
            <person name="Read T.D."/>
            <person name="Bavoil P.M."/>
            <person name="Sachse K."/>
            <person name="Kahane S."/>
            <person name="Friedman M.G."/>
            <person name="Rattei T."/>
            <person name="Myers G.S.A."/>
            <person name="Horn M."/>
        </authorList>
    </citation>
    <scope>NUCLEOTIDE SEQUENCE</scope>
    <source>
        <strain>Z</strain>
    </source>
</reference>
<dbReference type="AlphaFoldDB" id="F8L8L0"/>
<dbReference type="InterPro" id="IPR027417">
    <property type="entry name" value="P-loop_NTPase"/>
</dbReference>
<evidence type="ECO:0000313" key="7">
    <source>
        <dbReference type="Proteomes" id="UP000000496"/>
    </source>
</evidence>
<dbReference type="Pfam" id="PF12848">
    <property type="entry name" value="ABC_tran_Xtn"/>
    <property type="match status" value="1"/>
</dbReference>
<dbReference type="SUPFAM" id="SSF52540">
    <property type="entry name" value="P-loop containing nucleoside triphosphate hydrolases"/>
    <property type="match status" value="2"/>
</dbReference>
<protein>
    <submittedName>
        <fullName evidence="6">Uncharacterized ABC transporter ATP-binding protein YdiF</fullName>
    </submittedName>
</protein>
<dbReference type="PANTHER" id="PTHR19211">
    <property type="entry name" value="ATP-BINDING TRANSPORT PROTEIN-RELATED"/>
    <property type="match status" value="1"/>
</dbReference>
<sequence>MSRLLIQFSHLCKSFGLSPILHDISLSVHEGDLMALIGENGAGKSTLLKIIEGAIQEDAGYVKRERSLRIGVLPQEIPVLHEEMSMRQYLADAPLLNLEKEMEKCLEDPHRLKEWENLHKQYEILGGYCRLPLEKVLNGLKIDCTLLDLPMSKLSGGEKVRMALAKALAQNPDILLLDEPTNHLDDDMLVWLEKMLKCRIGATIIASHHRSFLNRACHSLVHLKAGKLSFYRGNYDFYLSEKQAELERQTKIYEEQEEEKATLKKQIKMLTFSCPKPGKPKDRNLMAYDRHGESYQKSKQHRLNVLKGRLETLEKEAISHPKPKSVKGLRFIVTPYHHDQAIEIANVTHAFAGKCLYEKFSMSFAFGERVILCGPNGAGKTTLLRLILGEFEPDQGKVFVSSQACIGYLDQEVQNLPMNQTPLEFFAAKFQLTEENLRNELHKGALAGELLVRRPFFSMSVGERKRFMLLALMLSRPNVLLLDEPTNHLDLLTLEALEKALLSFEGLIIAVSHDPTFKSKLEAQKIRIENR</sequence>
<dbReference type="GO" id="GO:0005524">
    <property type="term" value="F:ATP binding"/>
    <property type="evidence" value="ECO:0007669"/>
    <property type="project" value="UniProtKB-KW"/>
</dbReference>
<dbReference type="KEGG" id="sng:SNE_A12680"/>
<keyword evidence="1" id="KW-0677">Repeat</keyword>
<keyword evidence="2" id="KW-0547">Nucleotide-binding</keyword>
<dbReference type="GO" id="GO:0016887">
    <property type="term" value="F:ATP hydrolysis activity"/>
    <property type="evidence" value="ECO:0007669"/>
    <property type="project" value="InterPro"/>
</dbReference>
<dbReference type="HOGENOM" id="CLU_000604_36_0_0"/>